<evidence type="ECO:0000256" key="1">
    <source>
        <dbReference type="SAM" id="MobiDB-lite"/>
    </source>
</evidence>
<dbReference type="Proteomes" id="UP000825438">
    <property type="component" value="Chromosome I"/>
</dbReference>
<reference evidence="2" key="1">
    <citation type="journal article" date="2017" name="Clin. Infect. Dis.">
        <title>Simultaneous emergence of multidrug-resistant Candida auris on 3 continents confirmed by whole-genome sequencing and epidemiological analyses.</title>
        <authorList>
            <person name="Lockhart S.R."/>
            <person name="Etienne K.A."/>
            <person name="Vallabhaneni S."/>
            <person name="Farooqi J."/>
            <person name="Chowdhary A."/>
            <person name="Govender N.P."/>
            <person name="Colombo A.L."/>
            <person name="Calvo B."/>
            <person name="Cuomo C.A."/>
            <person name="Desjardins C.A."/>
            <person name="Berkow E.L."/>
            <person name="Castanheira M."/>
            <person name="Magobo R.E."/>
            <person name="Jabeen K."/>
            <person name="Asghar R.J."/>
            <person name="Meis J.F."/>
            <person name="Jackson B."/>
            <person name="Chiller T."/>
            <person name="Litvintseva A.P."/>
        </authorList>
    </citation>
    <scope>NUCLEOTIDE SEQUENCE [LARGE SCALE GENOMIC DNA]</scope>
    <source>
        <strain evidence="2">B8441</strain>
    </source>
</reference>
<protein>
    <submittedName>
        <fullName evidence="2">Uncharacterized protein</fullName>
    </submittedName>
</protein>
<feature type="compositionally biased region" description="Polar residues" evidence="1">
    <location>
        <begin position="30"/>
        <end position="40"/>
    </location>
</feature>
<feature type="compositionally biased region" description="Polar residues" evidence="1">
    <location>
        <begin position="85"/>
        <end position="145"/>
    </location>
</feature>
<reference evidence="2" key="2">
    <citation type="submission" date="2017-11" db="EMBL/GenBank/DDBJ databases">
        <title>Candida auris genome assembly and annotation.</title>
        <authorList>
            <person name="Munoz J.F."/>
            <person name="Gade L.G."/>
            <person name="Chow N.A."/>
            <person name="Litvintseva A.P."/>
            <person name="Loparev V.N."/>
            <person name="Cuomo C.A."/>
        </authorList>
    </citation>
    <scope>NUCLEOTIDE SEQUENCE</scope>
    <source>
        <strain evidence="2">B8441</strain>
    </source>
</reference>
<accession>A0A2H0ZMX1</accession>
<feature type="region of interest" description="Disordered" evidence="1">
    <location>
        <begin position="30"/>
        <end position="145"/>
    </location>
</feature>
<dbReference type="VEuPathDB" id="FungiDB:CJJ09_000514"/>
<gene>
    <name evidence="2" type="ORF">B9J08_003591</name>
    <name evidence="3" type="ORF">CA7LBN_000448</name>
</gene>
<dbReference type="VEuPathDB" id="FungiDB:CJI96_0002124"/>
<name>A0A2H0ZMX1_CANAR</name>
<evidence type="ECO:0000313" key="2">
    <source>
        <dbReference type="EMBL" id="PIS51980.1"/>
    </source>
</evidence>
<dbReference type="STRING" id="498019.A0A2H0ZMX1"/>
<reference evidence="3" key="3">
    <citation type="submission" date="2021-06" db="EMBL/GenBank/DDBJ databases">
        <title>Candida auris outbreak in lebanese hospital.</title>
        <authorList>
            <person name="Finianos M."/>
        </authorList>
    </citation>
    <scope>NUCLEOTIDE SEQUENCE</scope>
    <source>
        <strain evidence="3">CA7LBN</strain>
    </source>
</reference>
<dbReference type="EMBL" id="CP076749">
    <property type="protein sequence ID" value="QWW21702.1"/>
    <property type="molecule type" value="Genomic_DNA"/>
</dbReference>
<sequence>MKLLLYAAVTFAGRSNPEWTHCDDCSAITTPSSLKGTLTYTGPVEPGTTQASREPDVESSPPFTVPPSTIIPSQEPTESPERPVESTTKTSTNAIEPPTETASPSTQPTSDSPGTQVTTPPAVENTSATTPKLSGEPTQEPNPTISSWCVISTFTSVVPSTSLEEVEKCSPKVIESTEVSTLSATSYITNTKVEVKPSTLTVTSSLPARNGFDFTNGSYVSFTEHCITTEYTSYTTGHTVMISSWLETVINTITSYVCDKSEQTHTLTGSFSTETGLVVPVTSPPAQGTVITIPASKTTAPSETSVSTAAPYPTGQSGLISTPVIPGTPVGSICATRTVYVTKTQACAFVQPSNAANGLSPSSIMEALGMLLIIAL</sequence>
<proteinExistence type="predicted"/>
<dbReference type="VEuPathDB" id="FungiDB:B9J08_003591"/>
<organism evidence="2">
    <name type="scientific">Candidozyma auris</name>
    <name type="common">Yeast</name>
    <name type="synonym">Candida auris</name>
    <dbReference type="NCBI Taxonomy" id="498019"/>
    <lineage>
        <taxon>Eukaryota</taxon>
        <taxon>Fungi</taxon>
        <taxon>Dikarya</taxon>
        <taxon>Ascomycota</taxon>
        <taxon>Saccharomycotina</taxon>
        <taxon>Pichiomycetes</taxon>
        <taxon>Metschnikowiaceae</taxon>
        <taxon>Candidozyma</taxon>
    </lineage>
</organism>
<evidence type="ECO:0000313" key="3">
    <source>
        <dbReference type="EMBL" id="QWW21702.1"/>
    </source>
</evidence>
<dbReference type="VEuPathDB" id="FungiDB:CJJ07_005101"/>
<dbReference type="AlphaFoldDB" id="A0A2H0ZMX1"/>
<dbReference type="VEuPathDB" id="FungiDB:CJI97_003664"/>
<feature type="compositionally biased region" description="Polar residues" evidence="1">
    <location>
        <begin position="66"/>
        <end position="77"/>
    </location>
</feature>
<dbReference type="EMBL" id="PEKT02000007">
    <property type="protein sequence ID" value="PIS51980.1"/>
    <property type="molecule type" value="Genomic_DNA"/>
</dbReference>